<reference evidence="1 2" key="1">
    <citation type="submission" date="2012-02" db="EMBL/GenBank/DDBJ databases">
        <title>The Genome Sequence of Bacteroides cellulosilyticus CL02T12C19.</title>
        <authorList>
            <consortium name="The Broad Institute Genome Sequencing Platform"/>
            <person name="Earl A."/>
            <person name="Ward D."/>
            <person name="Feldgarden M."/>
            <person name="Gevers D."/>
            <person name="Zitomersky N.L."/>
            <person name="Coyne M.J."/>
            <person name="Comstock L.E."/>
            <person name="Young S.K."/>
            <person name="Zeng Q."/>
            <person name="Gargeya S."/>
            <person name="Fitzgerald M."/>
            <person name="Haas B."/>
            <person name="Abouelleil A."/>
            <person name="Alvarado L."/>
            <person name="Arachchi H.M."/>
            <person name="Berlin A."/>
            <person name="Chapman S.B."/>
            <person name="Gearin G."/>
            <person name="Goldberg J."/>
            <person name="Griggs A."/>
            <person name="Gujja S."/>
            <person name="Hansen M."/>
            <person name="Heiman D."/>
            <person name="Howarth C."/>
            <person name="Larimer J."/>
            <person name="Lui A."/>
            <person name="MacDonald P.J.P."/>
            <person name="McCowen C."/>
            <person name="Montmayeur A."/>
            <person name="Murphy C."/>
            <person name="Neiman D."/>
            <person name="Pearson M."/>
            <person name="Priest M."/>
            <person name="Roberts A."/>
            <person name="Saif S."/>
            <person name="Shea T."/>
            <person name="Sisk P."/>
            <person name="Stolte C."/>
            <person name="Sykes S."/>
            <person name="Wortman J."/>
            <person name="Nusbaum C."/>
            <person name="Birren B."/>
        </authorList>
    </citation>
    <scope>NUCLEOTIDE SEQUENCE [LARGE SCALE GENOMIC DNA]</scope>
    <source>
        <strain evidence="1 2">CL02T12C19</strain>
    </source>
</reference>
<dbReference type="EMBL" id="AGXG01000084">
    <property type="protein sequence ID" value="EIY27131.1"/>
    <property type="molecule type" value="Genomic_DNA"/>
</dbReference>
<dbReference type="HOGENOM" id="CLU_2647083_0_0_10"/>
<comment type="caution">
    <text evidence="1">The sequence shown here is derived from an EMBL/GenBank/DDBJ whole genome shotgun (WGS) entry which is preliminary data.</text>
</comment>
<accession>I9QCL9</accession>
<dbReference type="OrthoDB" id="9867548at2"/>
<proteinExistence type="predicted"/>
<dbReference type="PATRIC" id="fig|997874.3.peg.3933"/>
<dbReference type="RefSeq" id="WP_007218085.1">
    <property type="nucleotide sequence ID" value="NZ_JH724088.1"/>
</dbReference>
<organism evidence="1 2">
    <name type="scientific">Bacteroides cellulosilyticus CL02T12C19</name>
    <dbReference type="NCBI Taxonomy" id="997874"/>
    <lineage>
        <taxon>Bacteria</taxon>
        <taxon>Pseudomonadati</taxon>
        <taxon>Bacteroidota</taxon>
        <taxon>Bacteroidia</taxon>
        <taxon>Bacteroidales</taxon>
        <taxon>Bacteroidaceae</taxon>
        <taxon>Bacteroides</taxon>
    </lineage>
</organism>
<gene>
    <name evidence="1" type="ORF">HMPREF1062_03845</name>
</gene>
<evidence type="ECO:0000313" key="2">
    <source>
        <dbReference type="Proteomes" id="UP000003741"/>
    </source>
</evidence>
<dbReference type="Proteomes" id="UP000003741">
    <property type="component" value="Unassembled WGS sequence"/>
</dbReference>
<sequence length="76" mass="8806">MIRNIIKERDEIKAFSFDRNGKIITSLYDSGFSSVAAVISELSRRGSGWMKDIKEISIENKSRCTYARYNKQGRRI</sequence>
<name>I9QCL9_9BACE</name>
<evidence type="ECO:0000313" key="1">
    <source>
        <dbReference type="EMBL" id="EIY27131.1"/>
    </source>
</evidence>
<dbReference type="AlphaFoldDB" id="I9QCL9"/>
<keyword evidence="2" id="KW-1185">Reference proteome</keyword>
<protein>
    <submittedName>
        <fullName evidence="1">Uncharacterized protein</fullName>
    </submittedName>
</protein>